<protein>
    <submittedName>
        <fullName evidence="1">Uncharacterized protein</fullName>
    </submittedName>
</protein>
<evidence type="ECO:0000313" key="1">
    <source>
        <dbReference type="EMBL" id="PQV57459.1"/>
    </source>
</evidence>
<gene>
    <name evidence="1" type="ORF">LX70_01263</name>
</gene>
<dbReference type="AlphaFoldDB" id="A0A2S8S9M8"/>
<accession>A0A2S8S9M8</accession>
<proteinExistence type="predicted"/>
<keyword evidence="2" id="KW-1185">Reference proteome</keyword>
<evidence type="ECO:0000313" key="2">
    <source>
        <dbReference type="Proteomes" id="UP000238338"/>
    </source>
</evidence>
<sequence>MPEWLFSARTANCISTKLLLQTLQSWLKNASSCCYGSYMTEKSKPAIGKLLRGISTNHVETVRDAWREALNDRDASVRQVQEKLASSAWSENPRGPLSKYFGVLLALLDELDASAFEQEIARLRKSNLHPMHVKTLDILSRRVLENPAKLITDRIPLFVASDIADRDVVVKNVETWCKTKGLTLDNVTRIDVIARQPGLDYLGKYNLFFSGIILTWPASTPKGIKLWWCRLDAEFTFYHEVGHHASGHIEGGQVAEQEKEADEYARTMMRNSRPVLTLIGRMLLWPLRPLLKRIITSPDRAAVDAI</sequence>
<name>A0A2S8S9M8_9RHOB</name>
<dbReference type="Proteomes" id="UP000238338">
    <property type="component" value="Unassembled WGS sequence"/>
</dbReference>
<reference evidence="1 2" key="1">
    <citation type="submission" date="2018-02" db="EMBL/GenBank/DDBJ databases">
        <title>Genomic Encyclopedia of Archaeal and Bacterial Type Strains, Phase II (KMG-II): from individual species to whole genera.</title>
        <authorList>
            <person name="Goeker M."/>
        </authorList>
    </citation>
    <scope>NUCLEOTIDE SEQUENCE [LARGE SCALE GENOMIC DNA]</scope>
    <source>
        <strain evidence="1 2">DSM 18921</strain>
    </source>
</reference>
<dbReference type="EMBL" id="PVEP01000002">
    <property type="protein sequence ID" value="PQV57459.1"/>
    <property type="molecule type" value="Genomic_DNA"/>
</dbReference>
<comment type="caution">
    <text evidence="1">The sequence shown here is derived from an EMBL/GenBank/DDBJ whole genome shotgun (WGS) entry which is preliminary data.</text>
</comment>
<organism evidence="1 2">
    <name type="scientific">Albidovulum denitrificans</name>
    <dbReference type="NCBI Taxonomy" id="404881"/>
    <lineage>
        <taxon>Bacteria</taxon>
        <taxon>Pseudomonadati</taxon>
        <taxon>Pseudomonadota</taxon>
        <taxon>Alphaproteobacteria</taxon>
        <taxon>Rhodobacterales</taxon>
        <taxon>Paracoccaceae</taxon>
        <taxon>Albidovulum</taxon>
    </lineage>
</organism>